<evidence type="ECO:0000256" key="2">
    <source>
        <dbReference type="ARBA" id="ARBA00023163"/>
    </source>
</evidence>
<keyword evidence="3" id="KW-0675">Receptor</keyword>
<name>A0A914BUQ7_9BILA</name>
<evidence type="ECO:0000256" key="1">
    <source>
        <dbReference type="ARBA" id="ARBA00023015"/>
    </source>
</evidence>
<reference evidence="5" key="1">
    <citation type="submission" date="2022-11" db="UniProtKB">
        <authorList>
            <consortium name="WormBaseParasite"/>
        </authorList>
    </citation>
    <scope>IDENTIFICATION</scope>
</reference>
<accession>A0A914BUQ7</accession>
<evidence type="ECO:0000256" key="3">
    <source>
        <dbReference type="ARBA" id="ARBA00023170"/>
    </source>
</evidence>
<evidence type="ECO:0000313" key="4">
    <source>
        <dbReference type="Proteomes" id="UP000887540"/>
    </source>
</evidence>
<proteinExistence type="predicted"/>
<dbReference type="Proteomes" id="UP000887540">
    <property type="component" value="Unplaced"/>
</dbReference>
<dbReference type="AlphaFoldDB" id="A0A914BUQ7"/>
<dbReference type="InterPro" id="IPR035500">
    <property type="entry name" value="NHR-like_dom_sf"/>
</dbReference>
<protein>
    <submittedName>
        <fullName evidence="5">Uncharacterized protein</fullName>
    </submittedName>
</protein>
<evidence type="ECO:0000313" key="5">
    <source>
        <dbReference type="WBParaSite" id="ACRNAN_Path_1040.g3989.t1"/>
    </source>
</evidence>
<keyword evidence="4" id="KW-1185">Reference proteome</keyword>
<sequence>MKLWIKLKNKFVQLEVSEIDCAALAYLIYAQKKLHNYHVTNFGFDHGVVKYSNLLGLMNELNELCHNFKEGFIIGKIFDPTLLDVFDDAF</sequence>
<organism evidence="4 5">
    <name type="scientific">Acrobeloides nanus</name>
    <dbReference type="NCBI Taxonomy" id="290746"/>
    <lineage>
        <taxon>Eukaryota</taxon>
        <taxon>Metazoa</taxon>
        <taxon>Ecdysozoa</taxon>
        <taxon>Nematoda</taxon>
        <taxon>Chromadorea</taxon>
        <taxon>Rhabditida</taxon>
        <taxon>Tylenchina</taxon>
        <taxon>Cephalobomorpha</taxon>
        <taxon>Cephaloboidea</taxon>
        <taxon>Cephalobidae</taxon>
        <taxon>Acrobeloides</taxon>
    </lineage>
</organism>
<dbReference type="WBParaSite" id="ACRNAN_Path_1040.g3989.t1">
    <property type="protein sequence ID" value="ACRNAN_Path_1040.g3989.t1"/>
    <property type="gene ID" value="ACRNAN_Path_1040.g3989"/>
</dbReference>
<dbReference type="SUPFAM" id="SSF48508">
    <property type="entry name" value="Nuclear receptor ligand-binding domain"/>
    <property type="match status" value="1"/>
</dbReference>
<keyword evidence="2" id="KW-0804">Transcription</keyword>
<keyword evidence="1" id="KW-0805">Transcription regulation</keyword>